<dbReference type="EMBL" id="AUSU01001064">
    <property type="protein sequence ID" value="EPS71911.1"/>
    <property type="molecule type" value="Genomic_DNA"/>
</dbReference>
<feature type="coiled-coil region" evidence="1">
    <location>
        <begin position="60"/>
        <end position="129"/>
    </location>
</feature>
<keyword evidence="4" id="KW-1185">Reference proteome</keyword>
<dbReference type="AlphaFoldDB" id="S8D3D5"/>
<keyword evidence="1" id="KW-0175">Coiled coil</keyword>
<evidence type="ECO:0000313" key="3">
    <source>
        <dbReference type="EMBL" id="EPS71911.1"/>
    </source>
</evidence>
<feature type="compositionally biased region" description="Polar residues" evidence="2">
    <location>
        <begin position="590"/>
        <end position="600"/>
    </location>
</feature>
<evidence type="ECO:0000256" key="1">
    <source>
        <dbReference type="SAM" id="Coils"/>
    </source>
</evidence>
<dbReference type="Proteomes" id="UP000015453">
    <property type="component" value="Unassembled WGS sequence"/>
</dbReference>
<gene>
    <name evidence="3" type="ORF">M569_02847</name>
</gene>
<sequence>MQEGLLRQQAALGAIADATARRLQQTNGVARDLSRAQEGWRQTVEGNLNQFAGRVQEALRETVQQERGQAQARILALEAENQHILQEVEAYRAHVEEMARREAVAQEARAQQQREAAGLAANLQQVAQQVAGLQGAVAQRLTEVDTAAANRAQGVEAVVAQQLEVQSHTLGAITRVLEGLERRLGELERRPTVPAGGGAEVHPRPPMYASEEVESVPGPAGEGGRPRAASTDPLPPFAPRPQPEIALQPFPHSQGGYQESAFESERPPLRRADFQEDARAPSEAGGTHFTARVNALGQGGVVEPLALEALRGMPVQRFSGNRRDFAAWREKWEDFYHLLVAAQGDVHPHILFQFLGNWLDEASAVELKARSRGNPSLTYDEFFADLCRQWSSDFSRGRIGAWKKVRLEVAGGRTTLSAWRAYWARLQQTLQEAEQPHDEEVREHLLRILPEGLQSMVVREEVQARRKQRWVRVRCPDGVPTHNVLSELQARRMVPADLEDDEVQWKGRQLMINVRTLAEQMRTLRYDGAELEQSHGRVRITDWEANFSPEQIRQLVHDKLEVEEVVQDYRNAGQRPEERPQGKGRRPWDGSNSRWPNQVRQVDAETPYTVAPVGE</sequence>
<feature type="region of interest" description="Disordered" evidence="2">
    <location>
        <begin position="569"/>
        <end position="615"/>
    </location>
</feature>
<feature type="region of interest" description="Disordered" evidence="2">
    <location>
        <begin position="188"/>
        <end position="266"/>
    </location>
</feature>
<protein>
    <submittedName>
        <fullName evidence="3">Uncharacterized protein</fullName>
    </submittedName>
</protein>
<evidence type="ECO:0000313" key="4">
    <source>
        <dbReference type="Proteomes" id="UP000015453"/>
    </source>
</evidence>
<accession>S8D3D5</accession>
<comment type="caution">
    <text evidence="3">The sequence shown here is derived from an EMBL/GenBank/DDBJ whole genome shotgun (WGS) entry which is preliminary data.</text>
</comment>
<proteinExistence type="predicted"/>
<feature type="non-terminal residue" evidence="3">
    <location>
        <position position="615"/>
    </location>
</feature>
<reference evidence="3 4" key="1">
    <citation type="journal article" date="2013" name="BMC Genomics">
        <title>The miniature genome of a carnivorous plant Genlisea aurea contains a low number of genes and short non-coding sequences.</title>
        <authorList>
            <person name="Leushkin E.V."/>
            <person name="Sutormin R.A."/>
            <person name="Nabieva E.R."/>
            <person name="Penin A.A."/>
            <person name="Kondrashov A.S."/>
            <person name="Logacheva M.D."/>
        </authorList>
    </citation>
    <scope>NUCLEOTIDE SEQUENCE [LARGE SCALE GENOMIC DNA]</scope>
</reference>
<organism evidence="3 4">
    <name type="scientific">Genlisea aurea</name>
    <dbReference type="NCBI Taxonomy" id="192259"/>
    <lineage>
        <taxon>Eukaryota</taxon>
        <taxon>Viridiplantae</taxon>
        <taxon>Streptophyta</taxon>
        <taxon>Embryophyta</taxon>
        <taxon>Tracheophyta</taxon>
        <taxon>Spermatophyta</taxon>
        <taxon>Magnoliopsida</taxon>
        <taxon>eudicotyledons</taxon>
        <taxon>Gunneridae</taxon>
        <taxon>Pentapetalae</taxon>
        <taxon>asterids</taxon>
        <taxon>lamiids</taxon>
        <taxon>Lamiales</taxon>
        <taxon>Lentibulariaceae</taxon>
        <taxon>Genlisea</taxon>
    </lineage>
</organism>
<name>S8D3D5_9LAMI</name>
<evidence type="ECO:0000256" key="2">
    <source>
        <dbReference type="SAM" id="MobiDB-lite"/>
    </source>
</evidence>
<feature type="compositionally biased region" description="Pro residues" evidence="2">
    <location>
        <begin position="233"/>
        <end position="242"/>
    </location>
</feature>